<dbReference type="Proteomes" id="UP000321490">
    <property type="component" value="Unassembled WGS sequence"/>
</dbReference>
<keyword evidence="3 6" id="KW-0812">Transmembrane</keyword>
<feature type="transmembrane region" description="Helical" evidence="6">
    <location>
        <begin position="109"/>
        <end position="133"/>
    </location>
</feature>
<protein>
    <submittedName>
        <fullName evidence="7">YihY family inner membrane protein</fullName>
    </submittedName>
</protein>
<keyword evidence="8" id="KW-1185">Reference proteome</keyword>
<evidence type="ECO:0000313" key="7">
    <source>
        <dbReference type="EMBL" id="TWH73529.1"/>
    </source>
</evidence>
<organism evidence="7 8">
    <name type="scientific">Modestobacter roseus</name>
    <dbReference type="NCBI Taxonomy" id="1181884"/>
    <lineage>
        <taxon>Bacteria</taxon>
        <taxon>Bacillati</taxon>
        <taxon>Actinomycetota</taxon>
        <taxon>Actinomycetes</taxon>
        <taxon>Geodermatophilales</taxon>
        <taxon>Geodermatophilaceae</taxon>
        <taxon>Modestobacter</taxon>
    </lineage>
</organism>
<evidence type="ECO:0000256" key="2">
    <source>
        <dbReference type="ARBA" id="ARBA00022475"/>
    </source>
</evidence>
<accession>A0A562IR59</accession>
<evidence type="ECO:0000256" key="5">
    <source>
        <dbReference type="ARBA" id="ARBA00023136"/>
    </source>
</evidence>
<dbReference type="GO" id="GO:0005886">
    <property type="term" value="C:plasma membrane"/>
    <property type="evidence" value="ECO:0007669"/>
    <property type="project" value="UniProtKB-SubCell"/>
</dbReference>
<name>A0A562IR59_9ACTN</name>
<feature type="transmembrane region" description="Helical" evidence="6">
    <location>
        <begin position="46"/>
        <end position="70"/>
    </location>
</feature>
<gene>
    <name evidence="7" type="ORF">JD78_02052</name>
</gene>
<dbReference type="InterPro" id="IPR017039">
    <property type="entry name" value="Virul_fac_BrkB"/>
</dbReference>
<feature type="transmembrane region" description="Helical" evidence="6">
    <location>
        <begin position="189"/>
        <end position="209"/>
    </location>
</feature>
<evidence type="ECO:0000256" key="4">
    <source>
        <dbReference type="ARBA" id="ARBA00022989"/>
    </source>
</evidence>
<evidence type="ECO:0000256" key="3">
    <source>
        <dbReference type="ARBA" id="ARBA00022692"/>
    </source>
</evidence>
<dbReference type="AlphaFoldDB" id="A0A562IR59"/>
<comment type="caution">
    <text evidence="7">The sequence shown here is derived from an EMBL/GenBank/DDBJ whole genome shotgun (WGS) entry which is preliminary data.</text>
</comment>
<feature type="transmembrane region" description="Helical" evidence="6">
    <location>
        <begin position="154"/>
        <end position="177"/>
    </location>
</feature>
<evidence type="ECO:0000313" key="8">
    <source>
        <dbReference type="Proteomes" id="UP000321490"/>
    </source>
</evidence>
<feature type="transmembrane region" description="Helical" evidence="6">
    <location>
        <begin position="255"/>
        <end position="277"/>
    </location>
</feature>
<evidence type="ECO:0000256" key="6">
    <source>
        <dbReference type="SAM" id="Phobius"/>
    </source>
</evidence>
<feature type="transmembrane region" description="Helical" evidence="6">
    <location>
        <begin position="221"/>
        <end position="243"/>
    </location>
</feature>
<reference evidence="7 8" key="1">
    <citation type="submission" date="2019-07" db="EMBL/GenBank/DDBJ databases">
        <title>R&amp;d 2014.</title>
        <authorList>
            <person name="Klenk H.-P."/>
        </authorList>
    </citation>
    <scope>NUCLEOTIDE SEQUENCE [LARGE SCALE GENOMIC DNA]</scope>
    <source>
        <strain evidence="7 8">DSM 45764</strain>
    </source>
</reference>
<evidence type="ECO:0000256" key="1">
    <source>
        <dbReference type="ARBA" id="ARBA00004651"/>
    </source>
</evidence>
<dbReference type="PANTHER" id="PTHR30213:SF1">
    <property type="entry name" value="INNER MEMBRANE PROTEIN YHJD"/>
    <property type="match status" value="1"/>
</dbReference>
<dbReference type="Pfam" id="PF03631">
    <property type="entry name" value="Virul_fac_BrkB"/>
    <property type="match status" value="1"/>
</dbReference>
<dbReference type="PANTHER" id="PTHR30213">
    <property type="entry name" value="INNER MEMBRANE PROTEIN YHJD"/>
    <property type="match status" value="1"/>
</dbReference>
<dbReference type="EMBL" id="VLKF01000001">
    <property type="protein sequence ID" value="TWH73529.1"/>
    <property type="molecule type" value="Genomic_DNA"/>
</dbReference>
<sequence>MVSGPGSWCSEAVPVVDKLDRLQRRHRAAGFPIAVVYKYVDDSGPYLAALITYYAFVSLFPLLLLFSTVLSNVLVDNPELQEQLLDSAMSQFPVVGEQLGEPRGLSGGVLGVVVGILGSLYGALGVAQAIQYAMNTAWAVPRNSRPNPFLARGLSLLLVVTAGVAVIGTTALATVTAGHAGSLGAASRALTVLGSVAINAVVFVFAFRLATARPLTIRQVLPGAFIAAVLWQLLQTFGVTYVSRVASGSSATNGVFALVLGLLAFLYLAAVVGVLCVEINVVRVHRLWPRALLTPFTDAVDLTPGDRRSYTGMAKAQRTKGFETVHVTFDPPDRDPD</sequence>
<keyword evidence="4 6" id="KW-1133">Transmembrane helix</keyword>
<keyword evidence="2" id="KW-1003">Cell membrane</keyword>
<keyword evidence="5 6" id="KW-0472">Membrane</keyword>
<comment type="subcellular location">
    <subcellularLocation>
        <location evidence="1">Cell membrane</location>
        <topology evidence="1">Multi-pass membrane protein</topology>
    </subcellularLocation>
</comment>
<proteinExistence type="predicted"/>